<sequence length="729" mass="82440">MGKIVILDENTANQIAAGEVVERPASVVKELVENSIDAGSSNISIEINNGGISMIKVVDNGSGIDEDDVEIAFERHSTSKIRKADDLESIYTLGFRGEALASIASVSLVELTTRVKEKPYGKYIKIQGGLVKEVRQTGCPVGTTFIVRDLFYNTPARFKFLKKDTTEAGYVSDIVNRIALGNPHISIKLVNNRNCVIHTPGNNDLLSTIFSLYGKETAKEVLEVRYKDEKVEIFGYAGKPEIARTTRNYQSIYINGRYIRNKTIFSAIDEAYKTYLMKNKFAFVVLQIKINPIFVDVNVHPTKMEVRFSDEQTIFRAVYHAINNALLSKSLIRNVEISEKTKNLFKFEQNVQPAKDFVQEGLTLKSGFTDSKPIKQSDRKEEKIIAAKDKDINNENNLNNGNINANVSVIKSDNYEVKIDNAKNKSFIEIPDTSETDNIKGSTDKETKRIAVEENNEEVDIYFGQTVNPQSKTKNTYDTDSQLNGQLESSGEDNTYNEIDTSEKPAEKMATDPEGLSEENENVGIEADNKEAEENQLIDARIIGQVFSTYILLQSGDDLLIIDQHAAHERIRFEELKRKYRENESLAQFLLSPVVIEITNQELKLIDENKEKLNKLGFSFENFGKNSIILRSVPVILPDNARIKESFLDVLDFLVNEKRKENVLVEEEALYTLACKAAVKANKKLDELEIKKILDDLNKIENPYTCPHGRPTIIKITKHEFEKMFKRIL</sequence>
<evidence type="ECO:0000313" key="9">
    <source>
        <dbReference type="Proteomes" id="UP000005435"/>
    </source>
</evidence>
<dbReference type="GO" id="GO:0016887">
    <property type="term" value="F:ATP hydrolysis activity"/>
    <property type="evidence" value="ECO:0007669"/>
    <property type="project" value="InterPro"/>
</dbReference>
<accession>G8LTA6</accession>
<dbReference type="AlphaFoldDB" id="G8LTA6"/>
<dbReference type="InterPro" id="IPR020667">
    <property type="entry name" value="DNA_mismatch_repair_MutL"/>
</dbReference>
<dbReference type="InterPro" id="IPR036890">
    <property type="entry name" value="HATPase_C_sf"/>
</dbReference>
<dbReference type="KEGG" id="ccl:Clocl_1743"/>
<dbReference type="InterPro" id="IPR038973">
    <property type="entry name" value="MutL/Mlh/Pms-like"/>
</dbReference>
<dbReference type="HAMAP" id="MF_00149">
    <property type="entry name" value="DNA_mis_repair"/>
    <property type="match status" value="1"/>
</dbReference>
<evidence type="ECO:0000256" key="5">
    <source>
        <dbReference type="SAM" id="MobiDB-lite"/>
    </source>
</evidence>
<dbReference type="GO" id="GO:0032300">
    <property type="term" value="C:mismatch repair complex"/>
    <property type="evidence" value="ECO:0007669"/>
    <property type="project" value="InterPro"/>
</dbReference>
<dbReference type="SUPFAM" id="SSF118116">
    <property type="entry name" value="DNA mismatch repair protein MutL"/>
    <property type="match status" value="1"/>
</dbReference>
<protein>
    <recommendedName>
        <fullName evidence="4">DNA mismatch repair protein MutL</fullName>
    </recommendedName>
</protein>
<dbReference type="InterPro" id="IPR042120">
    <property type="entry name" value="MutL_C_dimsub"/>
</dbReference>
<dbReference type="SMART" id="SM01340">
    <property type="entry name" value="DNA_mis_repair"/>
    <property type="match status" value="1"/>
</dbReference>
<dbReference type="InterPro" id="IPR014721">
    <property type="entry name" value="Ribsml_uS5_D2-typ_fold_subgr"/>
</dbReference>
<feature type="compositionally biased region" description="Basic and acidic residues" evidence="5">
    <location>
        <begin position="501"/>
        <end position="511"/>
    </location>
</feature>
<dbReference type="InterPro" id="IPR037198">
    <property type="entry name" value="MutL_C_sf"/>
</dbReference>
<dbReference type="Gene3D" id="3.30.1540.20">
    <property type="entry name" value="MutL, C-terminal domain, dimerisation subdomain"/>
    <property type="match status" value="1"/>
</dbReference>
<dbReference type="OrthoDB" id="9763467at2"/>
<dbReference type="HOGENOM" id="CLU_004131_4_1_9"/>
<evidence type="ECO:0000256" key="4">
    <source>
        <dbReference type="HAMAP-Rule" id="MF_00149"/>
    </source>
</evidence>
<reference evidence="8 9" key="2">
    <citation type="journal article" date="2012" name="Stand. Genomic Sci.">
        <title>Complete Genome Sequence of Clostridium clariflavum DSM 19732.</title>
        <authorList>
            <person name="Izquierdo J.A."/>
            <person name="Goodwin L."/>
            <person name="Davenport K.W."/>
            <person name="Teshima H."/>
            <person name="Bruce D."/>
            <person name="Detter C."/>
            <person name="Tapia R."/>
            <person name="Han S."/>
            <person name="Land M."/>
            <person name="Hauser L."/>
            <person name="Jeffries C.D."/>
            <person name="Han J."/>
            <person name="Pitluck S."/>
            <person name="Nolan M."/>
            <person name="Chen A."/>
            <person name="Huntemann M."/>
            <person name="Mavromatis K."/>
            <person name="Mikhailova N."/>
            <person name="Liolios K."/>
            <person name="Woyke T."/>
            <person name="Lynd L.R."/>
        </authorList>
    </citation>
    <scope>NUCLEOTIDE SEQUENCE [LARGE SCALE GENOMIC DNA]</scope>
    <source>
        <strain evidence="9">DSM 19732 / NBRC 101661 / EBR45</strain>
    </source>
</reference>
<name>G8LTA6_ACECE</name>
<comment type="function">
    <text evidence="4">This protein is involved in the repair of mismatches in DNA. It is required for dam-dependent methyl-directed DNA mismatch repair. May act as a 'molecular matchmaker', a protein that promotes the formation of a stable complex between two or more DNA-binding proteins in an ATP-dependent manner without itself being part of a final effector complex.</text>
</comment>
<reference evidence="9" key="1">
    <citation type="submission" date="2011-12" db="EMBL/GenBank/DDBJ databases">
        <title>Complete sequence of Clostridium clariflavum DSM 19732.</title>
        <authorList>
            <consortium name="US DOE Joint Genome Institute"/>
            <person name="Lucas S."/>
            <person name="Han J."/>
            <person name="Lapidus A."/>
            <person name="Cheng J.-F."/>
            <person name="Goodwin L."/>
            <person name="Pitluck S."/>
            <person name="Peters L."/>
            <person name="Teshima H."/>
            <person name="Detter J.C."/>
            <person name="Han C."/>
            <person name="Tapia R."/>
            <person name="Land M."/>
            <person name="Hauser L."/>
            <person name="Kyrpides N."/>
            <person name="Ivanova N."/>
            <person name="Pagani I."/>
            <person name="Kitzmiller T."/>
            <person name="Lynd L."/>
            <person name="Izquierdo J."/>
            <person name="Woyke T."/>
        </authorList>
    </citation>
    <scope>NUCLEOTIDE SEQUENCE [LARGE SCALE GENOMIC DNA]</scope>
    <source>
        <strain evidence="9">DSM 19732 / NBRC 101661 / EBR45</strain>
    </source>
</reference>
<dbReference type="InterPro" id="IPR002099">
    <property type="entry name" value="MutL/Mlh/PMS"/>
</dbReference>
<dbReference type="Pfam" id="PF08676">
    <property type="entry name" value="MutL_C"/>
    <property type="match status" value="1"/>
</dbReference>
<dbReference type="Proteomes" id="UP000005435">
    <property type="component" value="Chromosome"/>
</dbReference>
<evidence type="ECO:0000256" key="3">
    <source>
        <dbReference type="ARBA" id="ARBA00023204"/>
    </source>
</evidence>
<proteinExistence type="inferred from homology"/>
<dbReference type="InterPro" id="IPR042121">
    <property type="entry name" value="MutL_C_regsub"/>
</dbReference>
<dbReference type="GO" id="GO:0140664">
    <property type="term" value="F:ATP-dependent DNA damage sensor activity"/>
    <property type="evidence" value="ECO:0007669"/>
    <property type="project" value="InterPro"/>
</dbReference>
<evidence type="ECO:0000313" key="8">
    <source>
        <dbReference type="EMBL" id="AEV68353.1"/>
    </source>
</evidence>
<dbReference type="CDD" id="cd00782">
    <property type="entry name" value="MutL_Trans"/>
    <property type="match status" value="1"/>
</dbReference>
<dbReference type="GO" id="GO:0006298">
    <property type="term" value="P:mismatch repair"/>
    <property type="evidence" value="ECO:0007669"/>
    <property type="project" value="UniProtKB-UniRule"/>
</dbReference>
<feature type="domain" description="MutL C-terminal dimerisation" evidence="6">
    <location>
        <begin position="542"/>
        <end position="685"/>
    </location>
</feature>
<dbReference type="Pfam" id="PF01119">
    <property type="entry name" value="DNA_mis_repair"/>
    <property type="match status" value="1"/>
</dbReference>
<dbReference type="InterPro" id="IPR013507">
    <property type="entry name" value="DNA_mismatch_S5_2-like"/>
</dbReference>
<dbReference type="PROSITE" id="PS00058">
    <property type="entry name" value="DNA_MISMATCH_REPAIR_1"/>
    <property type="match status" value="1"/>
</dbReference>
<dbReference type="STRING" id="720554.Clocl_1743"/>
<dbReference type="GO" id="GO:0030983">
    <property type="term" value="F:mismatched DNA binding"/>
    <property type="evidence" value="ECO:0007669"/>
    <property type="project" value="InterPro"/>
</dbReference>
<dbReference type="RefSeq" id="WP_014254939.1">
    <property type="nucleotide sequence ID" value="NC_016627.1"/>
</dbReference>
<dbReference type="EMBL" id="CP003065">
    <property type="protein sequence ID" value="AEV68353.1"/>
    <property type="molecule type" value="Genomic_DNA"/>
</dbReference>
<organism evidence="8 9">
    <name type="scientific">Acetivibrio clariflavus (strain DSM 19732 / NBRC 101661 / EBR45)</name>
    <name type="common">Clostridium clariflavum</name>
    <dbReference type="NCBI Taxonomy" id="720554"/>
    <lineage>
        <taxon>Bacteria</taxon>
        <taxon>Bacillati</taxon>
        <taxon>Bacillota</taxon>
        <taxon>Clostridia</taxon>
        <taxon>Eubacteriales</taxon>
        <taxon>Oscillospiraceae</taxon>
        <taxon>Acetivibrio</taxon>
    </lineage>
</organism>
<dbReference type="Gene3D" id="3.30.230.10">
    <property type="match status" value="1"/>
</dbReference>
<dbReference type="InterPro" id="IPR020568">
    <property type="entry name" value="Ribosomal_Su5_D2-typ_SF"/>
</dbReference>
<dbReference type="InterPro" id="IPR014790">
    <property type="entry name" value="MutL_C"/>
</dbReference>
<dbReference type="PANTHER" id="PTHR10073:SF12">
    <property type="entry name" value="DNA MISMATCH REPAIR PROTEIN MLH1"/>
    <property type="match status" value="1"/>
</dbReference>
<evidence type="ECO:0000259" key="7">
    <source>
        <dbReference type="SMART" id="SM01340"/>
    </source>
</evidence>
<dbReference type="PANTHER" id="PTHR10073">
    <property type="entry name" value="DNA MISMATCH REPAIR PROTEIN MLH, PMS, MUTL"/>
    <property type="match status" value="1"/>
</dbReference>
<dbReference type="eggNOG" id="COG0323">
    <property type="taxonomic scope" value="Bacteria"/>
</dbReference>
<dbReference type="Pfam" id="PF13589">
    <property type="entry name" value="HATPase_c_3"/>
    <property type="match status" value="1"/>
</dbReference>
<dbReference type="FunFam" id="3.30.565.10:FF:000003">
    <property type="entry name" value="DNA mismatch repair endonuclease MutL"/>
    <property type="match status" value="1"/>
</dbReference>
<feature type="region of interest" description="Disordered" evidence="5">
    <location>
        <begin position="470"/>
        <end position="521"/>
    </location>
</feature>
<dbReference type="Gene3D" id="3.30.1370.100">
    <property type="entry name" value="MutL, C-terminal domain, regulatory subdomain"/>
    <property type="match status" value="1"/>
</dbReference>
<feature type="domain" description="DNA mismatch repair protein S5" evidence="7">
    <location>
        <begin position="209"/>
        <end position="327"/>
    </location>
</feature>
<evidence type="ECO:0000256" key="1">
    <source>
        <dbReference type="ARBA" id="ARBA00006082"/>
    </source>
</evidence>
<keyword evidence="9" id="KW-1185">Reference proteome</keyword>
<dbReference type="NCBIfam" id="TIGR00585">
    <property type="entry name" value="mutl"/>
    <property type="match status" value="1"/>
</dbReference>
<dbReference type="SUPFAM" id="SSF54211">
    <property type="entry name" value="Ribosomal protein S5 domain 2-like"/>
    <property type="match status" value="1"/>
</dbReference>
<dbReference type="GO" id="GO:0005524">
    <property type="term" value="F:ATP binding"/>
    <property type="evidence" value="ECO:0007669"/>
    <property type="project" value="InterPro"/>
</dbReference>
<feature type="compositionally biased region" description="Polar residues" evidence="5">
    <location>
        <begin position="470"/>
        <end position="499"/>
    </location>
</feature>
<keyword evidence="3 4" id="KW-0234">DNA repair</keyword>
<gene>
    <name evidence="4" type="primary">mutL</name>
    <name evidence="8" type="ordered locus">Clocl_1743</name>
</gene>
<dbReference type="SMART" id="SM00853">
    <property type="entry name" value="MutL_C"/>
    <property type="match status" value="1"/>
</dbReference>
<evidence type="ECO:0000259" key="6">
    <source>
        <dbReference type="SMART" id="SM00853"/>
    </source>
</evidence>
<dbReference type="Gene3D" id="3.30.565.10">
    <property type="entry name" value="Histidine kinase-like ATPase, C-terminal domain"/>
    <property type="match status" value="1"/>
</dbReference>
<dbReference type="SUPFAM" id="SSF55874">
    <property type="entry name" value="ATPase domain of HSP90 chaperone/DNA topoisomerase II/histidine kinase"/>
    <property type="match status" value="1"/>
</dbReference>
<dbReference type="CDD" id="cd16926">
    <property type="entry name" value="HATPase_MutL-MLH-PMS-like"/>
    <property type="match status" value="1"/>
</dbReference>
<keyword evidence="2 4" id="KW-0227">DNA damage</keyword>
<evidence type="ECO:0000256" key="2">
    <source>
        <dbReference type="ARBA" id="ARBA00022763"/>
    </source>
</evidence>
<dbReference type="InterPro" id="IPR014762">
    <property type="entry name" value="DNA_mismatch_repair_CS"/>
</dbReference>
<comment type="similarity">
    <text evidence="1 4">Belongs to the DNA mismatch repair MutL/HexB family.</text>
</comment>